<dbReference type="EMBL" id="AEVS01000088">
    <property type="protein sequence ID" value="EGA64368.1"/>
    <property type="molecule type" value="Genomic_DNA"/>
</dbReference>
<dbReference type="RefSeq" id="WP_006880720.1">
    <property type="nucleotide sequence ID" value="NZ_AEVS01000088.1"/>
</dbReference>
<dbReference type="Proteomes" id="UP000004371">
    <property type="component" value="Unassembled WGS sequence"/>
</dbReference>
<dbReference type="InterPro" id="IPR050706">
    <property type="entry name" value="Cyclic-di-GMP_PDE-like"/>
</dbReference>
<evidence type="ECO:0000259" key="2">
    <source>
        <dbReference type="PROSITE" id="PS50110"/>
    </source>
</evidence>
<organism evidence="4 5">
    <name type="scientific">Vibrio brasiliensis LMG 20546</name>
    <dbReference type="NCBI Taxonomy" id="945543"/>
    <lineage>
        <taxon>Bacteria</taxon>
        <taxon>Pseudomonadati</taxon>
        <taxon>Pseudomonadota</taxon>
        <taxon>Gammaproteobacteria</taxon>
        <taxon>Vibrionales</taxon>
        <taxon>Vibrionaceae</taxon>
        <taxon>Vibrio</taxon>
        <taxon>Vibrio oreintalis group</taxon>
    </lineage>
</organism>
<evidence type="ECO:0000313" key="5">
    <source>
        <dbReference type="Proteomes" id="UP000004371"/>
    </source>
</evidence>
<evidence type="ECO:0000259" key="3">
    <source>
        <dbReference type="PROSITE" id="PS50883"/>
    </source>
</evidence>
<dbReference type="PROSITE" id="PS50883">
    <property type="entry name" value="EAL"/>
    <property type="match status" value="1"/>
</dbReference>
<dbReference type="GO" id="GO:0000160">
    <property type="term" value="P:phosphorelay signal transduction system"/>
    <property type="evidence" value="ECO:0007669"/>
    <property type="project" value="InterPro"/>
</dbReference>
<dbReference type="Gene3D" id="3.40.50.2300">
    <property type="match status" value="1"/>
</dbReference>
<dbReference type="SMART" id="SM00448">
    <property type="entry name" value="REC"/>
    <property type="match status" value="1"/>
</dbReference>
<dbReference type="SMART" id="SM00052">
    <property type="entry name" value="EAL"/>
    <property type="match status" value="1"/>
</dbReference>
<dbReference type="InterPro" id="IPR011006">
    <property type="entry name" value="CheY-like_superfamily"/>
</dbReference>
<accession>E8LXZ5</accession>
<sequence>MNILILDDSPLELILLGYKLKNIGCNNVHSATTVEKAMSLVSKIEFDLVISDLDLPGKDGLMFLSELQKNHYNKAVCISSCVDEGIIALASKMATTLGLNVVGTLVKPVYEESLCNLMDLTSELLSSAPTQNKISFCLNEVLYGLDNDQFHNVYQPQVCFKTNKLIGFEVLVRWQHPIKGTLTPNYFIPTLEANRYTDLLLDTVINQLKLDFPFIPDDMRISINMTADNFMAPELVNKLVDLTDELEMDISLLTLEITESQIFQPSTTMLSNIARLRMLGVNISIDDFGTGYSSFGNLVDIPFTELKIDRQFTKRYFSDLKSRHIVDLTTELCRRTKIKVVAEGVETKEEFEALRVLGVDVCQGFYIGRPLAIEKLRSFKVLS</sequence>
<keyword evidence="1" id="KW-0597">Phosphoprotein</keyword>
<reference evidence="4 5" key="1">
    <citation type="journal article" date="2012" name="Int. J. Syst. Evol. Microbiol.">
        <title>Vibrio caribbeanicus sp. nov., isolated from the marine sponge Scleritoderma cyanea.</title>
        <authorList>
            <person name="Hoffmann M."/>
            <person name="Monday S.R."/>
            <person name="Allard M.W."/>
            <person name="Strain E.A."/>
            <person name="Whittaker P."/>
            <person name="Naum M."/>
            <person name="McCarthy P.J."/>
            <person name="Lopez J.V."/>
            <person name="Fischer M."/>
            <person name="Brown E.W."/>
        </authorList>
    </citation>
    <scope>NUCLEOTIDE SEQUENCE [LARGE SCALE GENOMIC DNA]</scope>
    <source>
        <strain evidence="4 5">LMG 20546</strain>
    </source>
</reference>
<dbReference type="OrthoDB" id="9812358at2"/>
<dbReference type="SUPFAM" id="SSF141868">
    <property type="entry name" value="EAL domain-like"/>
    <property type="match status" value="1"/>
</dbReference>
<dbReference type="PANTHER" id="PTHR33121:SF71">
    <property type="entry name" value="OXYGEN SENSOR PROTEIN DOSP"/>
    <property type="match status" value="1"/>
</dbReference>
<dbReference type="eggNOG" id="COG2200">
    <property type="taxonomic scope" value="Bacteria"/>
</dbReference>
<feature type="modified residue" description="4-aspartylphosphate" evidence="1">
    <location>
        <position position="52"/>
    </location>
</feature>
<dbReference type="SUPFAM" id="SSF52172">
    <property type="entry name" value="CheY-like"/>
    <property type="match status" value="1"/>
</dbReference>
<dbReference type="Pfam" id="PF00072">
    <property type="entry name" value="Response_reg"/>
    <property type="match status" value="1"/>
</dbReference>
<dbReference type="InterPro" id="IPR001789">
    <property type="entry name" value="Sig_transdc_resp-reg_receiver"/>
</dbReference>
<dbReference type="PROSITE" id="PS50110">
    <property type="entry name" value="RESPONSE_REGULATORY"/>
    <property type="match status" value="1"/>
</dbReference>
<evidence type="ECO:0000313" key="4">
    <source>
        <dbReference type="EMBL" id="EGA64368.1"/>
    </source>
</evidence>
<dbReference type="GO" id="GO:0071111">
    <property type="term" value="F:cyclic-guanylate-specific phosphodiesterase activity"/>
    <property type="evidence" value="ECO:0007669"/>
    <property type="project" value="InterPro"/>
</dbReference>
<gene>
    <name evidence="4" type="ORF">VIBR0546_19988</name>
</gene>
<dbReference type="STRING" id="945543.VIBR0546_19988"/>
<dbReference type="Gene3D" id="3.20.20.450">
    <property type="entry name" value="EAL domain"/>
    <property type="match status" value="1"/>
</dbReference>
<dbReference type="Pfam" id="PF00563">
    <property type="entry name" value="EAL"/>
    <property type="match status" value="1"/>
</dbReference>
<protein>
    <submittedName>
        <fullName evidence="4">Putative two-component response regulator</fullName>
    </submittedName>
</protein>
<dbReference type="CDD" id="cd01948">
    <property type="entry name" value="EAL"/>
    <property type="match status" value="1"/>
</dbReference>
<comment type="caution">
    <text evidence="4">The sequence shown here is derived from an EMBL/GenBank/DDBJ whole genome shotgun (WGS) entry which is preliminary data.</text>
</comment>
<evidence type="ECO:0000256" key="1">
    <source>
        <dbReference type="PROSITE-ProRule" id="PRU00169"/>
    </source>
</evidence>
<dbReference type="InterPro" id="IPR035919">
    <property type="entry name" value="EAL_sf"/>
</dbReference>
<name>E8LXZ5_9VIBR</name>
<feature type="domain" description="EAL" evidence="3">
    <location>
        <begin position="131"/>
        <end position="383"/>
    </location>
</feature>
<dbReference type="PANTHER" id="PTHR33121">
    <property type="entry name" value="CYCLIC DI-GMP PHOSPHODIESTERASE PDEF"/>
    <property type="match status" value="1"/>
</dbReference>
<dbReference type="InterPro" id="IPR001633">
    <property type="entry name" value="EAL_dom"/>
</dbReference>
<keyword evidence="5" id="KW-1185">Reference proteome</keyword>
<feature type="domain" description="Response regulatory" evidence="2">
    <location>
        <begin position="2"/>
        <end position="122"/>
    </location>
</feature>
<dbReference type="AlphaFoldDB" id="E8LXZ5"/>
<proteinExistence type="predicted"/>